<reference evidence="2 3" key="1">
    <citation type="submission" date="2023-01" db="EMBL/GenBank/DDBJ databases">
        <title>Analysis of 21 Apiospora genomes using comparative genomics revels a genus with tremendous synthesis potential of carbohydrate active enzymes and secondary metabolites.</title>
        <authorList>
            <person name="Sorensen T."/>
        </authorList>
    </citation>
    <scope>NUCLEOTIDE SEQUENCE [LARGE SCALE GENOMIC DNA]</scope>
    <source>
        <strain evidence="2 3">CBS 135458</strain>
    </source>
</reference>
<feature type="compositionally biased region" description="Low complexity" evidence="1">
    <location>
        <begin position="73"/>
        <end position="86"/>
    </location>
</feature>
<protein>
    <submittedName>
        <fullName evidence="2">Uncharacterized protein</fullName>
    </submittedName>
</protein>
<gene>
    <name evidence="2" type="ORF">PG994_006854</name>
</gene>
<dbReference type="GeneID" id="92091326"/>
<proteinExistence type="predicted"/>
<evidence type="ECO:0000256" key="1">
    <source>
        <dbReference type="SAM" id="MobiDB-lite"/>
    </source>
</evidence>
<accession>A0ABR1VGC4</accession>
<dbReference type="EMBL" id="JAQQWL010000006">
    <property type="protein sequence ID" value="KAK8070238.1"/>
    <property type="molecule type" value="Genomic_DNA"/>
</dbReference>
<feature type="region of interest" description="Disordered" evidence="1">
    <location>
        <begin position="51"/>
        <end position="287"/>
    </location>
</feature>
<dbReference type="Proteomes" id="UP001480595">
    <property type="component" value="Unassembled WGS sequence"/>
</dbReference>
<comment type="caution">
    <text evidence="2">The sequence shown here is derived from an EMBL/GenBank/DDBJ whole genome shotgun (WGS) entry which is preliminary data.</text>
</comment>
<feature type="region of interest" description="Disordered" evidence="1">
    <location>
        <begin position="323"/>
        <end position="427"/>
    </location>
</feature>
<evidence type="ECO:0000313" key="3">
    <source>
        <dbReference type="Proteomes" id="UP001480595"/>
    </source>
</evidence>
<name>A0ABR1VGC4_9PEZI</name>
<feature type="compositionally biased region" description="Low complexity" evidence="1">
    <location>
        <begin position="390"/>
        <end position="400"/>
    </location>
</feature>
<feature type="compositionally biased region" description="Acidic residues" evidence="1">
    <location>
        <begin position="373"/>
        <end position="382"/>
    </location>
</feature>
<dbReference type="RefSeq" id="XP_066717532.1">
    <property type="nucleotide sequence ID" value="XM_066858263.1"/>
</dbReference>
<feature type="compositionally biased region" description="Basic and acidic residues" evidence="1">
    <location>
        <begin position="132"/>
        <end position="156"/>
    </location>
</feature>
<keyword evidence="3" id="KW-1185">Reference proteome</keyword>
<organism evidence="2 3">
    <name type="scientific">Apiospora phragmitis</name>
    <dbReference type="NCBI Taxonomy" id="2905665"/>
    <lineage>
        <taxon>Eukaryota</taxon>
        <taxon>Fungi</taxon>
        <taxon>Dikarya</taxon>
        <taxon>Ascomycota</taxon>
        <taxon>Pezizomycotina</taxon>
        <taxon>Sordariomycetes</taxon>
        <taxon>Xylariomycetidae</taxon>
        <taxon>Amphisphaeriales</taxon>
        <taxon>Apiosporaceae</taxon>
        <taxon>Apiospora</taxon>
    </lineage>
</organism>
<evidence type="ECO:0000313" key="2">
    <source>
        <dbReference type="EMBL" id="KAK8070238.1"/>
    </source>
</evidence>
<feature type="compositionally biased region" description="Basic and acidic residues" evidence="1">
    <location>
        <begin position="181"/>
        <end position="192"/>
    </location>
</feature>
<feature type="compositionally biased region" description="Basic residues" evidence="1">
    <location>
        <begin position="357"/>
        <end position="367"/>
    </location>
</feature>
<feature type="compositionally biased region" description="Acidic residues" evidence="1">
    <location>
        <begin position="207"/>
        <end position="227"/>
    </location>
</feature>
<sequence>MSEGLQIWLDPEKYGSLRPLWQDSYIWSPVAVDESLPLHQTSFLDIDEKEAQEAQEAQEASRRKSDSAVLDPQQQQLQLQLQLQHQRNLKRKSMMAGHRRDASWEEDEDARTLSPGEDYEEEQKGKGSRSSSQDRPKRYTGVKADRKPSPKDDRSTTRRPMSYPPPPPKPGMGKRMKSFHLMKDPIEQEKSLNRRSSSRRTPRTIPEPEEAVDSDDDDDYSEEEEEVPAARIPRRRRTRKTLSNIQEGQAMTSTTPDKEDYFDQEPPAKPKGRSRTATATEVGSGVGRRTNTQAAAAQGILLILTTIHVRILLLLLFPTTPSPREEEQRQHHHQHQIQQQTGPDHKSRRPSPQTLHLHLRPARRHVLQRPSPDSEEQLEEGEEPSRPTTAAAAHGHNSAHASDEFAALRGHGAGHAHGRGDVVFPHK</sequence>
<feature type="compositionally biased region" description="Polar residues" evidence="1">
    <location>
        <begin position="241"/>
        <end position="255"/>
    </location>
</feature>